<dbReference type="SUPFAM" id="SSF100950">
    <property type="entry name" value="NagB/RpiA/CoA transferase-like"/>
    <property type="match status" value="2"/>
</dbReference>
<name>A0A1M7HIB6_9FIRM</name>
<evidence type="ECO:0000256" key="3">
    <source>
        <dbReference type="PIRNR" id="PIRNR000858"/>
    </source>
</evidence>
<dbReference type="Proteomes" id="UP000184375">
    <property type="component" value="Unassembled WGS sequence"/>
</dbReference>
<dbReference type="InterPro" id="IPR037171">
    <property type="entry name" value="NagB/RpiA_transferase-like"/>
</dbReference>
<evidence type="ECO:0000256" key="1">
    <source>
        <dbReference type="ARBA" id="ARBA00007154"/>
    </source>
</evidence>
<protein>
    <submittedName>
        <fullName evidence="5">Propionate CoA-transferase</fullName>
    </submittedName>
</protein>
<evidence type="ECO:0000313" key="5">
    <source>
        <dbReference type="EMBL" id="SHM27897.1"/>
    </source>
</evidence>
<dbReference type="PIRSF" id="PIRSF000858">
    <property type="entry name" value="SCOT-t"/>
    <property type="match status" value="1"/>
</dbReference>
<keyword evidence="6" id="KW-1185">Reference proteome</keyword>
<dbReference type="AlphaFoldDB" id="A0A1M7HIB6"/>
<keyword evidence="2 3" id="KW-0808">Transferase</keyword>
<evidence type="ECO:0000256" key="2">
    <source>
        <dbReference type="ARBA" id="ARBA00022679"/>
    </source>
</evidence>
<proteinExistence type="inferred from homology"/>
<sequence>MSKVITAERAAELIKDGDIVGASVMGLAGWPEEVAIAVEERFLKTGHPRDLTFVHSCTCGDHKSKGATHFAHEGMVKRLICGHTGASNEMASLVEQNKIECYLLPQGVICQLWRAIASRKPGVITKVGLGTYVDPRLQGGKISPRTKEDIVHLIELDGEEWLFYKKFPINVALIRGTYADEHGNLTMEKEMGILEALYLAMAAKNSGGIVIAQVLGVAKAHTFNPKNVRVPGVLVDYIVIAKPENHMQTEVTLYNPALSGEIKAPLEQIPSLPLDARKIIARRAAMELAPNTVINLGIGIPAGVASVAAEEGVIDQVTMTTELGNFGGIPAYGGDFGGCYNSEATIDHASMFDFYDGGGLDATFLGLAQVDRFGNVNVSKFGKRVIGPGGFINISQNAKKIVFCGTFMNGAEIAVEGGRIKIVKEGEQKKFVNEVEQVTFSGNYARSTKLPVLYVTERCVFSLESEGLTLIEIAPGIDLEKDILSMMEFTPRISPNLKTMDEAIFREKWGMLKKIMESNVK</sequence>
<dbReference type="STRING" id="447595.SAMN05660826_00651"/>
<comment type="similarity">
    <text evidence="1 3">Belongs to the 3-oxoacid CoA-transferase family.</text>
</comment>
<dbReference type="PANTHER" id="PTHR43293">
    <property type="entry name" value="ACETATE COA-TRANSFERASE YDIF"/>
    <property type="match status" value="1"/>
</dbReference>
<gene>
    <name evidence="5" type="ORF">SAMN05660826_00651</name>
</gene>
<evidence type="ECO:0000313" key="6">
    <source>
        <dbReference type="Proteomes" id="UP000184375"/>
    </source>
</evidence>
<dbReference type="Pfam" id="PF01144">
    <property type="entry name" value="CoA_trans"/>
    <property type="match status" value="1"/>
</dbReference>
<dbReference type="Gene3D" id="3.40.1080.10">
    <property type="entry name" value="Glutaconate Coenzyme A-transferase"/>
    <property type="match status" value="2"/>
</dbReference>
<dbReference type="InterPro" id="IPR014388">
    <property type="entry name" value="3-oxoacid_CoA-transferase"/>
</dbReference>
<dbReference type="InterPro" id="IPR004165">
    <property type="entry name" value="CoA_trans_fam_I"/>
</dbReference>
<dbReference type="EMBL" id="FRCR01000003">
    <property type="protein sequence ID" value="SHM27897.1"/>
    <property type="molecule type" value="Genomic_DNA"/>
</dbReference>
<feature type="active site" description="5-glutamyl coenzyme A thioester intermediate" evidence="4">
    <location>
        <position position="322"/>
    </location>
</feature>
<dbReference type="GO" id="GO:0008410">
    <property type="term" value="F:CoA-transferase activity"/>
    <property type="evidence" value="ECO:0007669"/>
    <property type="project" value="InterPro"/>
</dbReference>
<organism evidence="5 6">
    <name type="scientific">Caldanaerovirga acetigignens</name>
    <dbReference type="NCBI Taxonomy" id="447595"/>
    <lineage>
        <taxon>Bacteria</taxon>
        <taxon>Bacillati</taxon>
        <taxon>Bacillota</taxon>
        <taxon>Clostridia</taxon>
        <taxon>Thermosediminibacterales</taxon>
        <taxon>Thermosediminibacteraceae</taxon>
        <taxon>Caldanaerovirga</taxon>
    </lineage>
</organism>
<reference evidence="6" key="1">
    <citation type="submission" date="2016-11" db="EMBL/GenBank/DDBJ databases">
        <authorList>
            <person name="Varghese N."/>
            <person name="Submissions S."/>
        </authorList>
    </citation>
    <scope>NUCLEOTIDE SEQUENCE [LARGE SCALE GENOMIC DNA]</scope>
    <source>
        <strain evidence="6">DSM 18802</strain>
    </source>
</reference>
<evidence type="ECO:0000256" key="4">
    <source>
        <dbReference type="PIRSR" id="PIRSR000858-1"/>
    </source>
</evidence>
<dbReference type="RefSeq" id="WP_073254590.1">
    <property type="nucleotide sequence ID" value="NZ_FRCR01000003.1"/>
</dbReference>
<accession>A0A1M7HIB6</accession>
<dbReference type="GO" id="GO:0046952">
    <property type="term" value="P:ketone body catabolic process"/>
    <property type="evidence" value="ECO:0007669"/>
    <property type="project" value="InterPro"/>
</dbReference>
<dbReference type="SMART" id="SM00882">
    <property type="entry name" value="CoA_trans"/>
    <property type="match status" value="2"/>
</dbReference>
<dbReference type="PANTHER" id="PTHR43293:SF1">
    <property type="entry name" value="ACETATE COA-TRANSFERASE YDIF"/>
    <property type="match status" value="1"/>
</dbReference>